<protein>
    <recommendedName>
        <fullName evidence="3">Minor capsid protein</fullName>
    </recommendedName>
</protein>
<dbReference type="AlphaFoldDB" id="J0L3J5"/>
<gene>
    <name evidence="1" type="ORF">FD00_GL001759</name>
</gene>
<dbReference type="InterPro" id="IPR021080">
    <property type="entry name" value="Minor_capsid_protein"/>
</dbReference>
<proteinExistence type="predicted"/>
<keyword evidence="2" id="KW-1185">Reference proteome</keyword>
<dbReference type="OrthoDB" id="2221953at2"/>
<sequence>MGIKVSTNLSALNNIKNAAESVRVVSPALSQMEMDMQRFVPYRQGNLTRDSYVNTQNKQIVYKMPYAKAQFYGVVGGKYPIENYTTTTHPQAGKRWDLRGKATFGDDWKQVIANSLMKEAKHGGS</sequence>
<dbReference type="EMBL" id="AYYH01000047">
    <property type="protein sequence ID" value="KRN08808.1"/>
    <property type="molecule type" value="Genomic_DNA"/>
</dbReference>
<dbReference type="RefSeq" id="WP_003691138.1">
    <property type="nucleotide sequence ID" value="NZ_AKKT01000174.1"/>
</dbReference>
<evidence type="ECO:0000313" key="1">
    <source>
        <dbReference type="EMBL" id="KRN08808.1"/>
    </source>
</evidence>
<name>J0L3J5_9LACO</name>
<dbReference type="PATRIC" id="fig|1046596.6.peg.1848"/>
<evidence type="ECO:0000313" key="2">
    <source>
        <dbReference type="Proteomes" id="UP000050898"/>
    </source>
</evidence>
<comment type="caution">
    <text evidence="1">The sequence shown here is derived from an EMBL/GenBank/DDBJ whole genome shotgun (WGS) entry which is preliminary data.</text>
</comment>
<organism evidence="1 2">
    <name type="scientific">Liquorilactobacillus mali KCTC 3596 = DSM 20444</name>
    <dbReference type="NCBI Taxonomy" id="1046596"/>
    <lineage>
        <taxon>Bacteria</taxon>
        <taxon>Bacillati</taxon>
        <taxon>Bacillota</taxon>
        <taxon>Bacilli</taxon>
        <taxon>Lactobacillales</taxon>
        <taxon>Lactobacillaceae</taxon>
        <taxon>Liquorilactobacillus</taxon>
    </lineage>
</organism>
<accession>J0L3J5</accession>
<dbReference type="GeneID" id="98316830"/>
<reference evidence="1 2" key="1">
    <citation type="journal article" date="2015" name="Genome Announc.">
        <title>Expanding the biotechnology potential of lactobacilli through comparative genomics of 213 strains and associated genera.</title>
        <authorList>
            <person name="Sun Z."/>
            <person name="Harris H.M."/>
            <person name="McCann A."/>
            <person name="Guo C."/>
            <person name="Argimon S."/>
            <person name="Zhang W."/>
            <person name="Yang X."/>
            <person name="Jeffery I.B."/>
            <person name="Cooney J.C."/>
            <person name="Kagawa T.F."/>
            <person name="Liu W."/>
            <person name="Song Y."/>
            <person name="Salvetti E."/>
            <person name="Wrobel A."/>
            <person name="Rasinkangas P."/>
            <person name="Parkhill J."/>
            <person name="Rea M.C."/>
            <person name="O'Sullivan O."/>
            <person name="Ritari J."/>
            <person name="Douillard F.P."/>
            <person name="Paul Ross R."/>
            <person name="Yang R."/>
            <person name="Briner A.E."/>
            <person name="Felis G.E."/>
            <person name="de Vos W.M."/>
            <person name="Barrangou R."/>
            <person name="Klaenhammer T.R."/>
            <person name="Caufield P.W."/>
            <person name="Cui Y."/>
            <person name="Zhang H."/>
            <person name="O'Toole P.W."/>
        </authorList>
    </citation>
    <scope>NUCLEOTIDE SEQUENCE [LARGE SCALE GENOMIC DNA]</scope>
    <source>
        <strain evidence="1 2">DSM 20444</strain>
    </source>
</reference>
<evidence type="ECO:0008006" key="3">
    <source>
        <dbReference type="Google" id="ProtNLM"/>
    </source>
</evidence>
<dbReference type="Proteomes" id="UP000050898">
    <property type="component" value="Unassembled WGS sequence"/>
</dbReference>
<dbReference type="Pfam" id="PF11114">
    <property type="entry name" value="Minor_capsid_2"/>
    <property type="match status" value="1"/>
</dbReference>